<dbReference type="PANTHER" id="PTHR43105:SF9">
    <property type="entry name" value="NADPH-FE(3+) OXIDOREDUCTASE SUBUNIT ALPHA"/>
    <property type="match status" value="1"/>
</dbReference>
<feature type="region of interest" description="Disordered" evidence="6">
    <location>
        <begin position="764"/>
        <end position="790"/>
    </location>
</feature>
<evidence type="ECO:0000259" key="7">
    <source>
        <dbReference type="PROSITE" id="PS51669"/>
    </source>
</evidence>
<keyword evidence="4" id="KW-0408">Iron</keyword>
<evidence type="ECO:0000256" key="5">
    <source>
        <dbReference type="ARBA" id="ARBA00023014"/>
    </source>
</evidence>
<keyword evidence="2" id="KW-0479">Metal-binding</keyword>
<dbReference type="Pfam" id="PF04879">
    <property type="entry name" value="Molybdop_Fe4S4"/>
    <property type="match status" value="1"/>
</dbReference>
<dbReference type="GO" id="GO:0016020">
    <property type="term" value="C:membrane"/>
    <property type="evidence" value="ECO:0007669"/>
    <property type="project" value="TreeGrafter"/>
</dbReference>
<evidence type="ECO:0000256" key="1">
    <source>
        <dbReference type="ARBA" id="ARBA00022485"/>
    </source>
</evidence>
<keyword evidence="5" id="KW-0411">Iron-sulfur</keyword>
<dbReference type="GO" id="GO:0046872">
    <property type="term" value="F:metal ion binding"/>
    <property type="evidence" value="ECO:0007669"/>
    <property type="project" value="UniProtKB-KW"/>
</dbReference>
<gene>
    <name evidence="8" type="primary">psrA</name>
    <name evidence="8" type="ORF">DSM104329_01584</name>
</gene>
<sequence length="790" mass="83392">MRLDGWRSRLARVAQTAFRTCPLCEATCGLELTLDEQGTGVSRVRGDADDVFSHGFLCPKGVALKELHEDPDRLRAPQRRLADGSFEACSWDEAFALVEAGLRDVVSAGGRNAVALYLGNPNAHNLSSLLYAKPLVKALGTRNVFTASTVDQYPKQLASGLMFGTATTVAVPDLDRAQHVMILGADPVSSNGSLMTAPDVRGRLQAVRSRGGRVVVVDPRRSRTAQSVADEHVFIRPGTDALLLMGMVAQLFSEGLVRIGRLERLCAGVDEVRALAAPFTPERVARPTGVPAEVVRRLAHDLAAADRGVVYGRMGTTTQAFGTVASWLVDVLNTLTGNLDRAGGAMFPLPATGGPNSRGEPGRGRGVRFGRWTSRVRGLPEVLGEMPAACLAEEIDTPGDDQVRALITLAGNPAVSTPNAGRLSRALAALDLMVCLDVYVTETSRHADVILPAPSPLERSHYDLALYGFAVRNVANYSPPVLPVPEGTQDEWRTLLRLTAIAAGHGRMDVDRLDDLFALDMLRREAETPGSPVSRRKPEKLLAELAPRRGPERLLDVMLRCGPYGDGFGARPDGLSLAVLESNPHGVDLGPLQPRLPAALRTPSGMIELAPPEIVADVPRLADALDAAREPSAMLLVGRRQLRSNNSWMHNLPLLVRGPARCTMQVHPSDAARLGLVDGGVATVRSRVGSIALPVEVTDGIMPGVVSIPHGWGHAVDGVGWSVAAEHAGANSNVLSDELLLDAVSGNAVLNGIPVEVLAAESGADGGGASRAGRSEGVGVGAGVPAQPAG</sequence>
<dbReference type="Gene3D" id="2.40.40.20">
    <property type="match status" value="1"/>
</dbReference>
<protein>
    <submittedName>
        <fullName evidence="8">Polysulfide reductase chain A</fullName>
    </submittedName>
</protein>
<evidence type="ECO:0000256" key="4">
    <source>
        <dbReference type="ARBA" id="ARBA00023004"/>
    </source>
</evidence>
<dbReference type="GO" id="GO:0051539">
    <property type="term" value="F:4 iron, 4 sulfur cluster binding"/>
    <property type="evidence" value="ECO:0007669"/>
    <property type="project" value="UniProtKB-KW"/>
</dbReference>
<dbReference type="PANTHER" id="PTHR43105">
    <property type="entry name" value="RESPIRATORY NITRATE REDUCTASE"/>
    <property type="match status" value="1"/>
</dbReference>
<name>A0A9E6XVH1_9ACTN</name>
<dbReference type="SUPFAM" id="SSF53706">
    <property type="entry name" value="Formate dehydrogenase/DMSO reductase, domains 1-3"/>
    <property type="match status" value="1"/>
</dbReference>
<keyword evidence="3" id="KW-0560">Oxidoreductase</keyword>
<dbReference type="Proteomes" id="UP001162834">
    <property type="component" value="Chromosome"/>
</dbReference>
<organism evidence="8 9">
    <name type="scientific">Capillimicrobium parvum</name>
    <dbReference type="NCBI Taxonomy" id="2884022"/>
    <lineage>
        <taxon>Bacteria</taxon>
        <taxon>Bacillati</taxon>
        <taxon>Actinomycetota</taxon>
        <taxon>Thermoleophilia</taxon>
        <taxon>Solirubrobacterales</taxon>
        <taxon>Capillimicrobiaceae</taxon>
        <taxon>Capillimicrobium</taxon>
    </lineage>
</organism>
<dbReference type="InterPro" id="IPR050123">
    <property type="entry name" value="Prok_molybdopt-oxidoreductase"/>
</dbReference>
<dbReference type="Gene3D" id="2.20.25.90">
    <property type="entry name" value="ADC-like domains"/>
    <property type="match status" value="1"/>
</dbReference>
<dbReference type="InterPro" id="IPR006657">
    <property type="entry name" value="MoPterin_dinucl-bd_dom"/>
</dbReference>
<evidence type="ECO:0000256" key="2">
    <source>
        <dbReference type="ARBA" id="ARBA00022723"/>
    </source>
</evidence>
<evidence type="ECO:0000313" key="8">
    <source>
        <dbReference type="EMBL" id="UGS35199.1"/>
    </source>
</evidence>
<accession>A0A9E6XVH1</accession>
<dbReference type="SMART" id="SM00926">
    <property type="entry name" value="Molybdop_Fe4S4"/>
    <property type="match status" value="1"/>
</dbReference>
<proteinExistence type="predicted"/>
<dbReference type="SUPFAM" id="SSF50692">
    <property type="entry name" value="ADC-like"/>
    <property type="match status" value="1"/>
</dbReference>
<dbReference type="EMBL" id="CP087164">
    <property type="protein sequence ID" value="UGS35199.1"/>
    <property type="molecule type" value="Genomic_DNA"/>
</dbReference>
<evidence type="ECO:0000256" key="3">
    <source>
        <dbReference type="ARBA" id="ARBA00023002"/>
    </source>
</evidence>
<dbReference type="Gene3D" id="3.40.228.10">
    <property type="entry name" value="Dimethylsulfoxide Reductase, domain 2"/>
    <property type="match status" value="1"/>
</dbReference>
<keyword evidence="1" id="KW-0004">4Fe-4S</keyword>
<dbReference type="Gene3D" id="3.40.50.740">
    <property type="match status" value="1"/>
</dbReference>
<dbReference type="InterPro" id="IPR009010">
    <property type="entry name" value="Asp_de-COase-like_dom_sf"/>
</dbReference>
<keyword evidence="9" id="KW-1185">Reference proteome</keyword>
<dbReference type="AlphaFoldDB" id="A0A9E6XVH1"/>
<dbReference type="InterPro" id="IPR006656">
    <property type="entry name" value="Mopterin_OxRdtase"/>
</dbReference>
<evidence type="ECO:0000313" key="9">
    <source>
        <dbReference type="Proteomes" id="UP001162834"/>
    </source>
</evidence>
<dbReference type="InterPro" id="IPR006963">
    <property type="entry name" value="Mopterin_OxRdtase_4Fe-4S_dom"/>
</dbReference>
<dbReference type="Pfam" id="PF01568">
    <property type="entry name" value="Molydop_binding"/>
    <property type="match status" value="1"/>
</dbReference>
<dbReference type="PROSITE" id="PS51669">
    <property type="entry name" value="4FE4S_MOW_BIS_MGD"/>
    <property type="match status" value="1"/>
</dbReference>
<feature type="domain" description="4Fe-4S Mo/W bis-MGD-type" evidence="7">
    <location>
        <begin position="14"/>
        <end position="72"/>
    </location>
</feature>
<evidence type="ECO:0000256" key="6">
    <source>
        <dbReference type="SAM" id="MobiDB-lite"/>
    </source>
</evidence>
<dbReference type="Pfam" id="PF00384">
    <property type="entry name" value="Molybdopterin"/>
    <property type="match status" value="1"/>
</dbReference>
<reference evidence="8" key="1">
    <citation type="journal article" date="2022" name="Int. J. Syst. Evol. Microbiol.">
        <title>Pseudomonas aegrilactucae sp. nov. and Pseudomonas morbosilactucae sp. nov., pathogens causing bacterial rot of lettuce in Japan.</title>
        <authorList>
            <person name="Sawada H."/>
            <person name="Fujikawa T."/>
            <person name="Satou M."/>
        </authorList>
    </citation>
    <scope>NUCLEOTIDE SEQUENCE</scope>
    <source>
        <strain evidence="8">0166_1</strain>
    </source>
</reference>
<feature type="compositionally biased region" description="Gly residues" evidence="6">
    <location>
        <begin position="764"/>
        <end position="782"/>
    </location>
</feature>
<dbReference type="GO" id="GO:0016491">
    <property type="term" value="F:oxidoreductase activity"/>
    <property type="evidence" value="ECO:0007669"/>
    <property type="project" value="UniProtKB-KW"/>
</dbReference>
<dbReference type="GO" id="GO:0043546">
    <property type="term" value="F:molybdopterin cofactor binding"/>
    <property type="evidence" value="ECO:0007669"/>
    <property type="project" value="InterPro"/>
</dbReference>
<dbReference type="KEGG" id="sbae:DSM104329_01584"/>